<dbReference type="AlphaFoldDB" id="A0A3N4KYG6"/>
<dbReference type="Pfam" id="PF05871">
    <property type="entry name" value="ESCRT-II"/>
    <property type="match status" value="1"/>
</dbReference>
<evidence type="ECO:0000256" key="1">
    <source>
        <dbReference type="ARBA" id="ARBA00009674"/>
    </source>
</evidence>
<keyword evidence="5" id="KW-0238">DNA-binding</keyword>
<proteinExistence type="inferred from homology"/>
<dbReference type="GO" id="GO:0042803">
    <property type="term" value="F:protein homodimerization activity"/>
    <property type="evidence" value="ECO:0007669"/>
    <property type="project" value="TreeGrafter"/>
</dbReference>
<dbReference type="Gene3D" id="1.10.10.10">
    <property type="entry name" value="Winged helix-like DNA-binding domain superfamily/Winged helix DNA-binding domain"/>
    <property type="match status" value="1"/>
</dbReference>
<keyword evidence="6" id="KW-1185">Reference proteome</keyword>
<dbReference type="PANTHER" id="PTHR13149">
    <property type="entry name" value="VACUOLAR PROTEIN SORTING-ASSOCIATED PROTEIN VPS25"/>
    <property type="match status" value="1"/>
</dbReference>
<organism evidence="5 6">
    <name type="scientific">Morchella conica CCBAS932</name>
    <dbReference type="NCBI Taxonomy" id="1392247"/>
    <lineage>
        <taxon>Eukaryota</taxon>
        <taxon>Fungi</taxon>
        <taxon>Dikarya</taxon>
        <taxon>Ascomycota</taxon>
        <taxon>Pezizomycotina</taxon>
        <taxon>Pezizomycetes</taxon>
        <taxon>Pezizales</taxon>
        <taxon>Morchellaceae</taxon>
        <taxon>Morchella</taxon>
    </lineage>
</organism>
<dbReference type="OrthoDB" id="245150at2759"/>
<accession>A0A3N4KYG6</accession>
<reference evidence="5 6" key="1">
    <citation type="journal article" date="2018" name="Nat. Ecol. Evol.">
        <title>Pezizomycetes genomes reveal the molecular basis of ectomycorrhizal truffle lifestyle.</title>
        <authorList>
            <person name="Murat C."/>
            <person name="Payen T."/>
            <person name="Noel B."/>
            <person name="Kuo A."/>
            <person name="Morin E."/>
            <person name="Chen J."/>
            <person name="Kohler A."/>
            <person name="Krizsan K."/>
            <person name="Balestrini R."/>
            <person name="Da Silva C."/>
            <person name="Montanini B."/>
            <person name="Hainaut M."/>
            <person name="Levati E."/>
            <person name="Barry K.W."/>
            <person name="Belfiori B."/>
            <person name="Cichocki N."/>
            <person name="Clum A."/>
            <person name="Dockter R.B."/>
            <person name="Fauchery L."/>
            <person name="Guy J."/>
            <person name="Iotti M."/>
            <person name="Le Tacon F."/>
            <person name="Lindquist E.A."/>
            <person name="Lipzen A."/>
            <person name="Malagnac F."/>
            <person name="Mello A."/>
            <person name="Molinier V."/>
            <person name="Miyauchi S."/>
            <person name="Poulain J."/>
            <person name="Riccioni C."/>
            <person name="Rubini A."/>
            <person name="Sitrit Y."/>
            <person name="Splivallo R."/>
            <person name="Traeger S."/>
            <person name="Wang M."/>
            <person name="Zifcakova L."/>
            <person name="Wipf D."/>
            <person name="Zambonelli A."/>
            <person name="Paolocci F."/>
            <person name="Nowrousian M."/>
            <person name="Ottonello S."/>
            <person name="Baldrian P."/>
            <person name="Spatafora J.W."/>
            <person name="Henrissat B."/>
            <person name="Nagy L.G."/>
            <person name="Aury J.M."/>
            <person name="Wincker P."/>
            <person name="Grigoriev I.V."/>
            <person name="Bonfante P."/>
            <person name="Martin F.M."/>
        </authorList>
    </citation>
    <scope>NUCLEOTIDE SEQUENCE [LARGE SCALE GENOMIC DNA]</scope>
    <source>
        <strain evidence="5 6">CCBAS932</strain>
    </source>
</reference>
<keyword evidence="2" id="KW-0813">Transport</keyword>
<sequence>MVTLTTPPSVYPDHYDFPPFFTRYWMAGEGMIAWDGAAAVVYWRSAEEWAEAIWQWIDATGQKGSVLTLYEISEGDLTVSQEFHGIDPLILRKALDVLVKRGSAQVFGSEDERGVKFF</sequence>
<dbReference type="GO" id="GO:0043328">
    <property type="term" value="P:protein transport to vacuole involved in ubiquitin-dependent protein catabolic process via the multivesicular body sorting pathway"/>
    <property type="evidence" value="ECO:0007669"/>
    <property type="project" value="TreeGrafter"/>
</dbReference>
<dbReference type="PANTHER" id="PTHR13149:SF0">
    <property type="entry name" value="VACUOLAR PROTEIN-SORTING-ASSOCIATED PROTEIN 25"/>
    <property type="match status" value="1"/>
</dbReference>
<comment type="similarity">
    <text evidence="1">Belongs to the VPS25 family.</text>
</comment>
<dbReference type="InterPro" id="IPR036390">
    <property type="entry name" value="WH_DNA-bd_sf"/>
</dbReference>
<evidence type="ECO:0000256" key="2">
    <source>
        <dbReference type="ARBA" id="ARBA00022448"/>
    </source>
</evidence>
<dbReference type="FunFam" id="1.10.10.10:FF:000141">
    <property type="entry name" value="vacuolar protein-sorting-associated protein 25"/>
    <property type="match status" value="1"/>
</dbReference>
<dbReference type="InterPro" id="IPR008570">
    <property type="entry name" value="ESCRT-II_cplx_Vps25-sub"/>
</dbReference>
<dbReference type="GO" id="GO:0005198">
    <property type="term" value="F:structural molecule activity"/>
    <property type="evidence" value="ECO:0007669"/>
    <property type="project" value="TreeGrafter"/>
</dbReference>
<dbReference type="InterPro" id="IPR036388">
    <property type="entry name" value="WH-like_DNA-bd_sf"/>
</dbReference>
<dbReference type="EMBL" id="ML119112">
    <property type="protein sequence ID" value="RPB15613.1"/>
    <property type="molecule type" value="Genomic_DNA"/>
</dbReference>
<dbReference type="GO" id="GO:0016236">
    <property type="term" value="P:macroautophagy"/>
    <property type="evidence" value="ECO:0007669"/>
    <property type="project" value="UniProtKB-ARBA"/>
</dbReference>
<evidence type="ECO:0000313" key="5">
    <source>
        <dbReference type="EMBL" id="RPB15613.1"/>
    </source>
</evidence>
<evidence type="ECO:0000256" key="4">
    <source>
        <dbReference type="ARBA" id="ARBA00030094"/>
    </source>
</evidence>
<evidence type="ECO:0000313" key="6">
    <source>
        <dbReference type="Proteomes" id="UP000277580"/>
    </source>
</evidence>
<dbReference type="Proteomes" id="UP000277580">
    <property type="component" value="Unassembled WGS sequence"/>
</dbReference>
<dbReference type="SUPFAM" id="SSF46785">
    <property type="entry name" value="Winged helix' DNA-binding domain"/>
    <property type="match status" value="1"/>
</dbReference>
<name>A0A3N4KYG6_9PEZI</name>
<dbReference type="STRING" id="1392247.A0A3N4KYG6"/>
<dbReference type="GO" id="GO:0000814">
    <property type="term" value="C:ESCRT II complex"/>
    <property type="evidence" value="ECO:0007669"/>
    <property type="project" value="InterPro"/>
</dbReference>
<protein>
    <recommendedName>
        <fullName evidence="4">ESCRT-II complex subunit VPS25</fullName>
    </recommendedName>
</protein>
<dbReference type="GO" id="GO:0003677">
    <property type="term" value="F:DNA binding"/>
    <property type="evidence" value="ECO:0007669"/>
    <property type="project" value="UniProtKB-KW"/>
</dbReference>
<gene>
    <name evidence="5" type="ORF">P167DRAFT_533004</name>
</gene>
<evidence type="ECO:0000256" key="3">
    <source>
        <dbReference type="ARBA" id="ARBA00022927"/>
    </source>
</evidence>
<dbReference type="InParanoid" id="A0A3N4KYG6"/>
<keyword evidence="3" id="KW-0653">Protein transport</keyword>